<accession>A0A2P2QW91</accession>
<dbReference type="EMBL" id="GGEC01090741">
    <property type="protein sequence ID" value="MBX71225.1"/>
    <property type="molecule type" value="Transcribed_RNA"/>
</dbReference>
<reference evidence="2" key="1">
    <citation type="submission" date="2018-02" db="EMBL/GenBank/DDBJ databases">
        <title>Rhizophora mucronata_Transcriptome.</title>
        <authorList>
            <person name="Meera S.P."/>
            <person name="Sreeshan A."/>
            <person name="Augustine A."/>
        </authorList>
    </citation>
    <scope>NUCLEOTIDE SEQUENCE</scope>
    <source>
        <tissue evidence="2">Leaf</tissue>
    </source>
</reference>
<sequence length="74" mass="8766">MRVQRGRTLTTAIPPISFLSPFISKSYKDKKNMRPKLKIHHCKTWNLFSILALFCFNILTSTRFLLLTFLRHQV</sequence>
<keyword evidence="1" id="KW-0812">Transmembrane</keyword>
<feature type="transmembrane region" description="Helical" evidence="1">
    <location>
        <begin position="48"/>
        <end position="70"/>
    </location>
</feature>
<proteinExistence type="predicted"/>
<protein>
    <submittedName>
        <fullName evidence="2">Uncharacterized protein</fullName>
    </submittedName>
</protein>
<evidence type="ECO:0000313" key="2">
    <source>
        <dbReference type="EMBL" id="MBX71225.1"/>
    </source>
</evidence>
<organism evidence="2">
    <name type="scientific">Rhizophora mucronata</name>
    <name type="common">Asiatic mangrove</name>
    <dbReference type="NCBI Taxonomy" id="61149"/>
    <lineage>
        <taxon>Eukaryota</taxon>
        <taxon>Viridiplantae</taxon>
        <taxon>Streptophyta</taxon>
        <taxon>Embryophyta</taxon>
        <taxon>Tracheophyta</taxon>
        <taxon>Spermatophyta</taxon>
        <taxon>Magnoliopsida</taxon>
        <taxon>eudicotyledons</taxon>
        <taxon>Gunneridae</taxon>
        <taxon>Pentapetalae</taxon>
        <taxon>rosids</taxon>
        <taxon>fabids</taxon>
        <taxon>Malpighiales</taxon>
        <taxon>Rhizophoraceae</taxon>
        <taxon>Rhizophora</taxon>
    </lineage>
</organism>
<keyword evidence="1" id="KW-1133">Transmembrane helix</keyword>
<dbReference type="AlphaFoldDB" id="A0A2P2QW91"/>
<evidence type="ECO:0000256" key="1">
    <source>
        <dbReference type="SAM" id="Phobius"/>
    </source>
</evidence>
<keyword evidence="1" id="KW-0472">Membrane</keyword>
<name>A0A2P2QW91_RHIMU</name>